<feature type="domain" description="SGNH hydrolase-type esterase" evidence="1">
    <location>
        <begin position="401"/>
        <end position="562"/>
    </location>
</feature>
<sequence length="578" mass="60393">MPGRQHGPITFREQHDMKTRRQVAVFLAAMTAPSLLAQAQAQAAGCGLAGGDMVCIPAPDHAGGGLDRAPRRDDDSRRGYGAGDLWQASGRVWRAVSVAPGDARWENVAVRLPGDAFGSHTVFAGGPMRLVSGYAGPALDIETVSAGQMVITTLAIGGDGRLDTVALQRALSARDPGTFANVVRVYDQSGHGNHITATPDHHVVHIGAVRVGGIDTLSWGEENGAGGFVLPEGLKVAADGFFFGTTGTYASSNSGNAAVPMPVLLGQAGSGREFKAFIGSYTLDGFVHVADTRSPDLRTDLVITSSPAATGVAAGPGGYTLQAGNAHVTLPGMLPGGTLSGGYIGYNADGGPWFVQGRNTGQWTGIVIADHAPTTAQTQDFAASAAAAGDYMPQLRDVFVAIGDSRTEGFRVHDGRNWPYLMQRFARYQSYDFAVSGATTRQMLDMLPAAETVARGAARKVAVVFGGYNDHLPAYHIPAADTVGNLKQIVSRLKAAGYTVAIIDEAQTGGSPRAAVHDAIAKGTIGADITIDPFAAGQPLANVLDHETWDPDTTHPNQAGHEVMAKYVWDRIGSLFSK</sequence>
<dbReference type="InterPro" id="IPR053140">
    <property type="entry name" value="GDSL_Rv0518-like"/>
</dbReference>
<evidence type="ECO:0000313" key="3">
    <source>
        <dbReference type="Proteomes" id="UP000032675"/>
    </source>
</evidence>
<dbReference type="GO" id="GO:0016788">
    <property type="term" value="F:hydrolase activity, acting on ester bonds"/>
    <property type="evidence" value="ECO:0007669"/>
    <property type="project" value="UniProtKB-ARBA"/>
</dbReference>
<dbReference type="CDD" id="cd00229">
    <property type="entry name" value="SGNH_hydrolase"/>
    <property type="match status" value="1"/>
</dbReference>
<proteinExistence type="predicted"/>
<reference evidence="2 3" key="1">
    <citation type="submission" date="2012-11" db="EMBL/GenBank/DDBJ databases">
        <title>Whole genome sequence of Gluconacetobacter europaeus NBRC3261.</title>
        <authorList>
            <person name="Azuma Y."/>
            <person name="Higashiura N."/>
            <person name="Hirakawa H."/>
            <person name="Matsushita K."/>
        </authorList>
    </citation>
    <scope>NUCLEOTIDE SEQUENCE [LARGE SCALE GENOMIC DNA]</scope>
    <source>
        <strain evidence="2 3">NBRC 3261</strain>
    </source>
</reference>
<dbReference type="InterPro" id="IPR036514">
    <property type="entry name" value="SGNH_hydro_sf"/>
</dbReference>
<protein>
    <recommendedName>
        <fullName evidence="1">SGNH hydrolase-type esterase domain-containing protein</fullName>
    </recommendedName>
</protein>
<evidence type="ECO:0000313" key="2">
    <source>
        <dbReference type="EMBL" id="GAN96616.1"/>
    </source>
</evidence>
<comment type="caution">
    <text evidence="2">The sequence shown here is derived from an EMBL/GenBank/DDBJ whole genome shotgun (WGS) entry which is preliminary data.</text>
</comment>
<dbReference type="InterPro" id="IPR013830">
    <property type="entry name" value="SGNH_hydro"/>
</dbReference>
<gene>
    <name evidence="2" type="ORF">Geu3261_0086_003</name>
</gene>
<dbReference type="EMBL" id="BANI01000079">
    <property type="protein sequence ID" value="GAN96616.1"/>
    <property type="molecule type" value="Genomic_DNA"/>
</dbReference>
<dbReference type="SUPFAM" id="SSF52266">
    <property type="entry name" value="SGNH hydrolase"/>
    <property type="match status" value="1"/>
</dbReference>
<dbReference type="AlphaFoldDB" id="A0A0D6Q1F7"/>
<dbReference type="Pfam" id="PF13472">
    <property type="entry name" value="Lipase_GDSL_2"/>
    <property type="match status" value="1"/>
</dbReference>
<dbReference type="PANTHER" id="PTHR43784:SF2">
    <property type="entry name" value="GDSL-LIKE LIPASE_ACYLHYDROLASE, PUTATIVE (AFU_ORTHOLOGUE AFUA_2G00820)-RELATED"/>
    <property type="match status" value="1"/>
</dbReference>
<dbReference type="PANTHER" id="PTHR43784">
    <property type="entry name" value="GDSL-LIKE LIPASE/ACYLHYDROLASE, PUTATIVE (AFU_ORTHOLOGUE AFUA_2G00820)-RELATED"/>
    <property type="match status" value="1"/>
</dbReference>
<evidence type="ECO:0000259" key="1">
    <source>
        <dbReference type="Pfam" id="PF13472"/>
    </source>
</evidence>
<dbReference type="Proteomes" id="UP000032675">
    <property type="component" value="Unassembled WGS sequence"/>
</dbReference>
<name>A0A0D6Q1F7_KOMEU</name>
<accession>A0A0D6Q1F7</accession>
<organism evidence="2 3">
    <name type="scientific">Komagataeibacter europaeus NBRC 3261</name>
    <dbReference type="NCBI Taxonomy" id="1234669"/>
    <lineage>
        <taxon>Bacteria</taxon>
        <taxon>Pseudomonadati</taxon>
        <taxon>Pseudomonadota</taxon>
        <taxon>Alphaproteobacteria</taxon>
        <taxon>Acetobacterales</taxon>
        <taxon>Acetobacteraceae</taxon>
        <taxon>Komagataeibacter</taxon>
    </lineage>
</organism>
<dbReference type="Gene3D" id="3.40.50.1110">
    <property type="entry name" value="SGNH hydrolase"/>
    <property type="match status" value="1"/>
</dbReference>
<dbReference type="RefSeq" id="WP_048851377.1">
    <property type="nucleotide sequence ID" value="NZ_BANI01000079.1"/>
</dbReference>